<keyword evidence="2" id="KW-1185">Reference proteome</keyword>
<accession>A0ACC0AA16</accession>
<organism evidence="1 2">
    <name type="scientific">Catharanthus roseus</name>
    <name type="common">Madagascar periwinkle</name>
    <name type="synonym">Vinca rosea</name>
    <dbReference type="NCBI Taxonomy" id="4058"/>
    <lineage>
        <taxon>Eukaryota</taxon>
        <taxon>Viridiplantae</taxon>
        <taxon>Streptophyta</taxon>
        <taxon>Embryophyta</taxon>
        <taxon>Tracheophyta</taxon>
        <taxon>Spermatophyta</taxon>
        <taxon>Magnoliopsida</taxon>
        <taxon>eudicotyledons</taxon>
        <taxon>Gunneridae</taxon>
        <taxon>Pentapetalae</taxon>
        <taxon>asterids</taxon>
        <taxon>lamiids</taxon>
        <taxon>Gentianales</taxon>
        <taxon>Apocynaceae</taxon>
        <taxon>Rauvolfioideae</taxon>
        <taxon>Vinceae</taxon>
        <taxon>Catharanthinae</taxon>
        <taxon>Catharanthus</taxon>
    </lineage>
</organism>
<dbReference type="EMBL" id="CM044706">
    <property type="protein sequence ID" value="KAI5657110.1"/>
    <property type="molecule type" value="Genomic_DNA"/>
</dbReference>
<protein>
    <submittedName>
        <fullName evidence="1">Uncharacterized protein</fullName>
    </submittedName>
</protein>
<evidence type="ECO:0000313" key="1">
    <source>
        <dbReference type="EMBL" id="KAI5657110.1"/>
    </source>
</evidence>
<sequence>MDEWDAMKILDRYVLDYMIKRKMTKAAEIFEKEANIEQTDVAINSPDGFLSEWWSIFWDMYISRILNQLTSSGEEVAKTIDNNAQNASPNPPSSEMISQAFNNLLSNMQMSEMNNQQTFDAIPIPPQTNQETVATLQPSIPNPSMSLSTTLTTTLTMLQPSTLNSVMNQSAVVLMPPPSNSIPNTIINQQQALSGVLMQFPTSTPTPIMDQQTTMGRLLQFSNSSSVPPVAMGQCRAQH</sequence>
<gene>
    <name evidence="1" type="ORF">M9H77_25903</name>
</gene>
<evidence type="ECO:0000313" key="2">
    <source>
        <dbReference type="Proteomes" id="UP001060085"/>
    </source>
</evidence>
<reference evidence="2" key="1">
    <citation type="journal article" date="2023" name="Nat. Plants">
        <title>Single-cell RNA sequencing provides a high-resolution roadmap for understanding the multicellular compartmentation of specialized metabolism.</title>
        <authorList>
            <person name="Sun S."/>
            <person name="Shen X."/>
            <person name="Li Y."/>
            <person name="Li Y."/>
            <person name="Wang S."/>
            <person name="Li R."/>
            <person name="Zhang H."/>
            <person name="Shen G."/>
            <person name="Guo B."/>
            <person name="Wei J."/>
            <person name="Xu J."/>
            <person name="St-Pierre B."/>
            <person name="Chen S."/>
            <person name="Sun C."/>
        </authorList>
    </citation>
    <scope>NUCLEOTIDE SEQUENCE [LARGE SCALE GENOMIC DNA]</scope>
</reference>
<proteinExistence type="predicted"/>
<dbReference type="Proteomes" id="UP001060085">
    <property type="component" value="Linkage Group LG06"/>
</dbReference>
<name>A0ACC0AA16_CATRO</name>
<comment type="caution">
    <text evidence="1">The sequence shown here is derived from an EMBL/GenBank/DDBJ whole genome shotgun (WGS) entry which is preliminary data.</text>
</comment>